<dbReference type="Proteomes" id="UP000322245">
    <property type="component" value="Unassembled WGS sequence"/>
</dbReference>
<feature type="region of interest" description="Disordered" evidence="12">
    <location>
        <begin position="411"/>
        <end position="437"/>
    </location>
</feature>
<evidence type="ECO:0000256" key="10">
    <source>
        <dbReference type="ARBA" id="ARBA00065378"/>
    </source>
</evidence>
<evidence type="ECO:0000259" key="13">
    <source>
        <dbReference type="Pfam" id="PF16528"/>
    </source>
</evidence>
<evidence type="ECO:0000256" key="11">
    <source>
        <dbReference type="ARBA" id="ARBA00071741"/>
    </source>
</evidence>
<evidence type="ECO:0000256" key="4">
    <source>
        <dbReference type="ARBA" id="ARBA00022448"/>
    </source>
</evidence>
<sequence length="817" mass="91076">MASLRRPSAAPPRGSNTGPIQSGPRPPLPNGNQKQKRKSKVGDKIKKRLSMRYTDNQSFSIAPPMPSQPDYLDNDPYGGMEELPPDDGAGGTMFNEYGSPEFNESAFTQPLRVTDRSSDRQEHLADEGIRRRGATDATANEEWDLTQLGDEKLDLQAYVKKVLTGADEEEKKRLKAALLRERQSNKKELQRSVFKQQVPYAEFVTISKEISTLENDMLELKELLGQWKDLPQLMGMEDTLAPTLDKNGNLERKRTQRNSVLDLQNLYRTQLTQLWSIVEGSQKYLPVVPGRHLVFESHNVIELNAATYKPKQSCSMFLLSDVLLIAGKRRMKGGGSADVGTQDKEKERGRLVAERCWNLSELVIVDVKDGGDLVNVIKVQRGKEYCVYKTNKSDEKRAILSAFKQISRELNEKKRKDNEKEQERRKTMWLGGNDKGGDSLSVMGTPGRALSTIGLSMTDSKDLRWIDEFGDDLTMAIATRDWEKALALVEKGQALAKTIESDPSAHALITTRLDQLLPTFVSSLCHDLSSPSLRKTASARLISLLVQLDRSELARDTFLKARREIMMRRVRSIKCEGDISSYINELAVVCFTIVRHTSDWYMNAFKESRMASSFVTWAKEQIETFVDLFRRQVDVPDVDQSVVDECLHVTASQNRKLLRDVGLDFTFLLTSLLQPSAGAQTYFAITSPHPSSTPVSGRSRDQTFSAYSALSDSTSRPSIARDRSKSGYATSPTKIRERSTSGASRVARERSGSSVQQSVPPLNLGRSLPPAGSGVNGNGMGMDNGRQTPSAQGSPSLPPRSERRAKAVPKTNMEGFL</sequence>
<dbReference type="GO" id="GO:0000145">
    <property type="term" value="C:exocyst"/>
    <property type="evidence" value="ECO:0007669"/>
    <property type="project" value="InterPro"/>
</dbReference>
<dbReference type="SUPFAM" id="SSF50729">
    <property type="entry name" value="PH domain-like"/>
    <property type="match status" value="1"/>
</dbReference>
<gene>
    <name evidence="14" type="ORF">B9479_001293</name>
</gene>
<comment type="subcellular location">
    <subcellularLocation>
        <location evidence="1">Cytoplasmic vesicle</location>
        <location evidence="1">Secretory vesicle</location>
    </subcellularLocation>
</comment>
<feature type="region of interest" description="Disordered" evidence="12">
    <location>
        <begin position="1"/>
        <end position="86"/>
    </location>
</feature>
<keyword evidence="7" id="KW-0175">Coiled coil</keyword>
<protein>
    <recommendedName>
        <fullName evidence="3">Exocyst complex component EXO84</fullName>
    </recommendedName>
    <alternativeName>
        <fullName evidence="11">Exocyst complex component exo84</fullName>
    </alternativeName>
</protein>
<dbReference type="Pfam" id="PF08700">
    <property type="entry name" value="VPS51_Exo84_N"/>
    <property type="match status" value="1"/>
</dbReference>
<dbReference type="Gene3D" id="2.30.29.30">
    <property type="entry name" value="Pleckstrin-homology domain (PH domain)/Phosphotyrosine-binding domain (PTB)"/>
    <property type="match status" value="1"/>
</dbReference>
<dbReference type="InterPro" id="IPR016159">
    <property type="entry name" value="Cullin_repeat-like_dom_sf"/>
</dbReference>
<dbReference type="FunFam" id="2.30.29.30:FF:000264">
    <property type="entry name" value="Potential exocyst complex component Exo84"/>
    <property type="match status" value="1"/>
</dbReference>
<dbReference type="PANTHER" id="PTHR21426:SF12">
    <property type="entry name" value="EXOCYST COMPLEX COMPONENT 8"/>
    <property type="match status" value="1"/>
</dbReference>
<comment type="similarity">
    <text evidence="2">Belongs to the EXO84 family.</text>
</comment>
<dbReference type="Pfam" id="PF25345">
    <property type="entry name" value="PH_EXO84"/>
    <property type="match status" value="1"/>
</dbReference>
<accession>A0A5D3B4P0</accession>
<evidence type="ECO:0000256" key="9">
    <source>
        <dbReference type="ARBA" id="ARBA00057052"/>
    </source>
</evidence>
<comment type="function">
    <text evidence="9">Involved in the secretory pathway as part of the exocyst complex which tethers secretory vesicles to the sites of exocytosis. Plays a role in both the assembly of the exocyst and the polarization of this complex to specific sites of the plasma membrane for exocytosis. Also involved in assembly of the spliceosome.</text>
</comment>
<organism evidence="14 15">
    <name type="scientific">Cryptococcus floricola</name>
    <dbReference type="NCBI Taxonomy" id="2591691"/>
    <lineage>
        <taxon>Eukaryota</taxon>
        <taxon>Fungi</taxon>
        <taxon>Dikarya</taxon>
        <taxon>Basidiomycota</taxon>
        <taxon>Agaricomycotina</taxon>
        <taxon>Tremellomycetes</taxon>
        <taxon>Tremellales</taxon>
        <taxon>Cryptococcaceae</taxon>
        <taxon>Cryptococcus</taxon>
    </lineage>
</organism>
<dbReference type="GO" id="GO:0006893">
    <property type="term" value="P:Golgi to plasma membrane transport"/>
    <property type="evidence" value="ECO:0007669"/>
    <property type="project" value="TreeGrafter"/>
</dbReference>
<feature type="domain" description="Exocyst component Exo84 C-terminal" evidence="13">
    <location>
        <begin position="464"/>
        <end position="666"/>
    </location>
</feature>
<dbReference type="Pfam" id="PF16528">
    <property type="entry name" value="Exo84_C"/>
    <property type="match status" value="1"/>
</dbReference>
<dbReference type="InterPro" id="IPR042560">
    <property type="entry name" value="Exo84_C_2"/>
</dbReference>
<name>A0A5D3B4P0_9TREE</name>
<evidence type="ECO:0000256" key="6">
    <source>
        <dbReference type="ARBA" id="ARBA00022927"/>
    </source>
</evidence>
<dbReference type="InterPro" id="IPR042561">
    <property type="entry name" value="Exo84_C_1"/>
</dbReference>
<evidence type="ECO:0000256" key="1">
    <source>
        <dbReference type="ARBA" id="ARBA00004398"/>
    </source>
</evidence>
<feature type="compositionally biased region" description="Polar residues" evidence="12">
    <location>
        <begin position="706"/>
        <end position="717"/>
    </location>
</feature>
<evidence type="ECO:0000313" key="15">
    <source>
        <dbReference type="Proteomes" id="UP000322245"/>
    </source>
</evidence>
<keyword evidence="4" id="KW-0813">Transport</keyword>
<dbReference type="GO" id="GO:0006887">
    <property type="term" value="P:exocytosis"/>
    <property type="evidence" value="ECO:0007669"/>
    <property type="project" value="UniProtKB-KW"/>
</dbReference>
<dbReference type="AlphaFoldDB" id="A0A5D3B4P0"/>
<evidence type="ECO:0000313" key="14">
    <source>
        <dbReference type="EMBL" id="TYJ57938.1"/>
    </source>
</evidence>
<dbReference type="Gene3D" id="1.20.58.1210">
    <property type="entry name" value="Exo84p, N-terminal helical domain"/>
    <property type="match status" value="1"/>
</dbReference>
<dbReference type="InterPro" id="IPR011993">
    <property type="entry name" value="PH-like_dom_sf"/>
</dbReference>
<dbReference type="CDD" id="cd01226">
    <property type="entry name" value="PH_RalBD_exo84"/>
    <property type="match status" value="1"/>
</dbReference>
<evidence type="ECO:0000256" key="2">
    <source>
        <dbReference type="ARBA" id="ARBA00007210"/>
    </source>
</evidence>
<dbReference type="PANTHER" id="PTHR21426">
    <property type="entry name" value="EXOCYST COMPLEX COMPONENT 8"/>
    <property type="match status" value="1"/>
</dbReference>
<feature type="compositionally biased region" description="Basic residues" evidence="12">
    <location>
        <begin position="34"/>
        <end position="50"/>
    </location>
</feature>
<feature type="compositionally biased region" description="Polar residues" evidence="12">
    <location>
        <begin position="786"/>
        <end position="795"/>
    </location>
</feature>
<dbReference type="InterPro" id="IPR033961">
    <property type="entry name" value="Exo84"/>
</dbReference>
<feature type="region of interest" description="Disordered" evidence="12">
    <location>
        <begin position="706"/>
        <end position="817"/>
    </location>
</feature>
<feature type="compositionally biased region" description="Basic and acidic residues" evidence="12">
    <location>
        <begin position="411"/>
        <end position="426"/>
    </location>
</feature>
<keyword evidence="8" id="KW-0968">Cytoplasmic vesicle</keyword>
<dbReference type="InterPro" id="IPR032403">
    <property type="entry name" value="Exo84_C"/>
</dbReference>
<keyword evidence="5" id="KW-0268">Exocytosis</keyword>
<dbReference type="GO" id="GO:0015031">
    <property type="term" value="P:protein transport"/>
    <property type="evidence" value="ECO:0007669"/>
    <property type="project" value="UniProtKB-KW"/>
</dbReference>
<keyword evidence="15" id="KW-1185">Reference proteome</keyword>
<comment type="caution">
    <text evidence="14">The sequence shown here is derived from an EMBL/GenBank/DDBJ whole genome shotgun (WGS) entry which is preliminary data.</text>
</comment>
<evidence type="ECO:0000256" key="12">
    <source>
        <dbReference type="SAM" id="MobiDB-lite"/>
    </source>
</evidence>
<evidence type="ECO:0000256" key="5">
    <source>
        <dbReference type="ARBA" id="ARBA00022483"/>
    </source>
</evidence>
<dbReference type="EMBL" id="NIDF01000008">
    <property type="protein sequence ID" value="TYJ57938.1"/>
    <property type="molecule type" value="Genomic_DNA"/>
</dbReference>
<evidence type="ECO:0000256" key="3">
    <source>
        <dbReference type="ARBA" id="ARBA00021269"/>
    </source>
</evidence>
<proteinExistence type="inferred from homology"/>
<evidence type="ECO:0000256" key="7">
    <source>
        <dbReference type="ARBA" id="ARBA00023054"/>
    </source>
</evidence>
<reference evidence="14 15" key="1">
    <citation type="submission" date="2017-05" db="EMBL/GenBank/DDBJ databases">
        <title>The Genome Sequence of Tsuchiyaea wingfieldii DSM 27421.</title>
        <authorList>
            <person name="Cuomo C."/>
            <person name="Passer A."/>
            <person name="Billmyre B."/>
            <person name="Heitman J."/>
        </authorList>
    </citation>
    <scope>NUCLEOTIDE SEQUENCE [LARGE SCALE GENOMIC DNA]</scope>
    <source>
        <strain evidence="14 15">DSM 27421</strain>
    </source>
</reference>
<dbReference type="Gene3D" id="1.20.58.1220">
    <property type="entry name" value="Exo84p, C-terminal helical domain"/>
    <property type="match status" value="1"/>
</dbReference>
<keyword evidence="6" id="KW-0653">Protein transport</keyword>
<dbReference type="GO" id="GO:0030133">
    <property type="term" value="C:transport vesicle"/>
    <property type="evidence" value="ECO:0007669"/>
    <property type="project" value="UniProtKB-SubCell"/>
</dbReference>
<evidence type="ECO:0000256" key="8">
    <source>
        <dbReference type="ARBA" id="ARBA00023329"/>
    </source>
</evidence>
<comment type="subunit">
    <text evidence="10">Component of the exocyst complex.</text>
</comment>
<dbReference type="SUPFAM" id="SSF74788">
    <property type="entry name" value="Cullin repeat-like"/>
    <property type="match status" value="1"/>
</dbReference>